<dbReference type="Gene3D" id="3.90.79.10">
    <property type="entry name" value="Nucleoside Triphosphate Pyrophosphohydrolase"/>
    <property type="match status" value="1"/>
</dbReference>
<proteinExistence type="predicted"/>
<dbReference type="PANTHER" id="PTHR21340">
    <property type="entry name" value="DIADENOSINE 5,5-P1,P4-TETRAPHOSPHATE PYROPHOSPHOHYDROLASE MUTT"/>
    <property type="match status" value="1"/>
</dbReference>
<dbReference type="PANTHER" id="PTHR21340:SF0">
    <property type="entry name" value="BIS(5'-NUCLEOSYL)-TETRAPHOSPHATASE [ASYMMETRICAL]"/>
    <property type="match status" value="1"/>
</dbReference>
<gene>
    <name evidence="3" type="ORF">EDD57_11050</name>
</gene>
<keyword evidence="4" id="KW-1185">Reference proteome</keyword>
<dbReference type="GO" id="GO:0006167">
    <property type="term" value="P:AMP biosynthetic process"/>
    <property type="evidence" value="ECO:0007669"/>
    <property type="project" value="TreeGrafter"/>
</dbReference>
<dbReference type="GO" id="GO:0006754">
    <property type="term" value="P:ATP biosynthetic process"/>
    <property type="evidence" value="ECO:0007669"/>
    <property type="project" value="TreeGrafter"/>
</dbReference>
<dbReference type="GO" id="GO:0004081">
    <property type="term" value="F:bis(5'-nucleosyl)-tetraphosphatase (asymmetrical) activity"/>
    <property type="evidence" value="ECO:0007669"/>
    <property type="project" value="TreeGrafter"/>
</dbReference>
<dbReference type="Proteomes" id="UP000294746">
    <property type="component" value="Unassembled WGS sequence"/>
</dbReference>
<dbReference type="PROSITE" id="PS51462">
    <property type="entry name" value="NUDIX"/>
    <property type="match status" value="1"/>
</dbReference>
<dbReference type="AlphaFoldDB" id="A0A4R2S043"/>
<keyword evidence="1" id="KW-0378">Hydrolase</keyword>
<reference evidence="3 4" key="1">
    <citation type="submission" date="2019-03" db="EMBL/GenBank/DDBJ databases">
        <title>Genomic Encyclopedia of Type Strains, Phase IV (KMG-IV): sequencing the most valuable type-strain genomes for metagenomic binning, comparative biology and taxonomic classification.</title>
        <authorList>
            <person name="Goeker M."/>
        </authorList>
    </citation>
    <scope>NUCLEOTIDE SEQUENCE [LARGE SCALE GENOMIC DNA]</scope>
    <source>
        <strain evidence="3 4">DSM 46831</strain>
    </source>
</reference>
<dbReference type="Pfam" id="PF00293">
    <property type="entry name" value="NUDIX"/>
    <property type="match status" value="1"/>
</dbReference>
<organism evidence="3 4">
    <name type="scientific">Baia soyae</name>
    <dbReference type="NCBI Taxonomy" id="1544746"/>
    <lineage>
        <taxon>Bacteria</taxon>
        <taxon>Bacillati</taxon>
        <taxon>Bacillota</taxon>
        <taxon>Bacilli</taxon>
        <taxon>Bacillales</taxon>
        <taxon>Thermoactinomycetaceae</taxon>
        <taxon>Baia</taxon>
    </lineage>
</organism>
<accession>A0A4R2S043</accession>
<dbReference type="EMBL" id="SLXV01000010">
    <property type="protein sequence ID" value="TCP69326.1"/>
    <property type="molecule type" value="Genomic_DNA"/>
</dbReference>
<evidence type="ECO:0000256" key="1">
    <source>
        <dbReference type="ARBA" id="ARBA00022801"/>
    </source>
</evidence>
<protein>
    <submittedName>
        <fullName evidence="3">ADP-ribose pyrophosphatase YjhB (NUDIX family)</fullName>
    </submittedName>
</protein>
<feature type="domain" description="Nudix hydrolase" evidence="2">
    <location>
        <begin position="1"/>
        <end position="130"/>
    </location>
</feature>
<sequence>MQEISAGGVVYRVNQEGYQILLIHDRYGKMTLPKGKKEGQETEEENALREVLEETNITGRIIQKLHTIHYTYGHPSHGEVEKTVHYYLIEAIEGEIKPQLEEIQHVGWYSVEEAYLTQKEKGYPNNHIIFDKAYDALQLNKGV</sequence>
<evidence type="ECO:0000313" key="4">
    <source>
        <dbReference type="Proteomes" id="UP000294746"/>
    </source>
</evidence>
<dbReference type="CDD" id="cd03673">
    <property type="entry name" value="NUDIX_Ap6A_hydrolase"/>
    <property type="match status" value="1"/>
</dbReference>
<dbReference type="InterPro" id="IPR000086">
    <property type="entry name" value="NUDIX_hydrolase_dom"/>
</dbReference>
<dbReference type="RefSeq" id="WP_131848398.1">
    <property type="nucleotide sequence ID" value="NZ_SLXV01000010.1"/>
</dbReference>
<name>A0A4R2S043_9BACL</name>
<dbReference type="OrthoDB" id="9816289at2"/>
<dbReference type="InterPro" id="IPR051325">
    <property type="entry name" value="Nudix_hydrolase_domain"/>
</dbReference>
<evidence type="ECO:0000259" key="2">
    <source>
        <dbReference type="PROSITE" id="PS51462"/>
    </source>
</evidence>
<dbReference type="SUPFAM" id="SSF55811">
    <property type="entry name" value="Nudix"/>
    <property type="match status" value="1"/>
</dbReference>
<comment type="caution">
    <text evidence="3">The sequence shown here is derived from an EMBL/GenBank/DDBJ whole genome shotgun (WGS) entry which is preliminary data.</text>
</comment>
<evidence type="ECO:0000313" key="3">
    <source>
        <dbReference type="EMBL" id="TCP69326.1"/>
    </source>
</evidence>
<dbReference type="InterPro" id="IPR015797">
    <property type="entry name" value="NUDIX_hydrolase-like_dom_sf"/>
</dbReference>